<accession>S9TU90</accession>
<dbReference type="PRINTS" id="PR01657">
    <property type="entry name" value="MCMFAMILY"/>
</dbReference>
<dbReference type="Gene3D" id="3.40.50.300">
    <property type="entry name" value="P-loop containing nucleotide triphosphate hydrolases"/>
    <property type="match status" value="1"/>
</dbReference>
<dbReference type="GO" id="GO:0042555">
    <property type="term" value="C:MCM complex"/>
    <property type="evidence" value="ECO:0007669"/>
    <property type="project" value="TreeGrafter"/>
</dbReference>
<dbReference type="PROSITE" id="PS50051">
    <property type="entry name" value="MCM_2"/>
    <property type="match status" value="1"/>
</dbReference>
<evidence type="ECO:0000256" key="5">
    <source>
        <dbReference type="SAM" id="MobiDB-lite"/>
    </source>
</evidence>
<dbReference type="FunFam" id="3.40.50.300:FF:002368">
    <property type="entry name" value="DNA replication factor, putative"/>
    <property type="match status" value="1"/>
</dbReference>
<feature type="compositionally biased region" description="Polar residues" evidence="5">
    <location>
        <begin position="798"/>
        <end position="814"/>
    </location>
</feature>
<evidence type="ECO:0000259" key="6">
    <source>
        <dbReference type="PROSITE" id="PS50051"/>
    </source>
</evidence>
<dbReference type="AlphaFoldDB" id="S9TU90"/>
<evidence type="ECO:0000256" key="3">
    <source>
        <dbReference type="ARBA" id="ARBA00023125"/>
    </source>
</evidence>
<keyword evidence="2 4" id="KW-0067">ATP-binding</keyword>
<protein>
    <submittedName>
        <fullName evidence="7">Minichromosome maintenance protein 9</fullName>
    </submittedName>
</protein>
<dbReference type="Pfam" id="PF00493">
    <property type="entry name" value="MCM"/>
    <property type="match status" value="1"/>
</dbReference>
<dbReference type="Pfam" id="PF17855">
    <property type="entry name" value="MCM_lid"/>
    <property type="match status" value="1"/>
</dbReference>
<dbReference type="PANTHER" id="PTHR11630:SF48">
    <property type="entry name" value="DNA HELICASE MCM9"/>
    <property type="match status" value="1"/>
</dbReference>
<dbReference type="Gene3D" id="2.40.50.140">
    <property type="entry name" value="Nucleic acid-binding proteins"/>
    <property type="match status" value="1"/>
</dbReference>
<dbReference type="GO" id="GO:0000724">
    <property type="term" value="P:double-strand break repair via homologous recombination"/>
    <property type="evidence" value="ECO:0007669"/>
    <property type="project" value="TreeGrafter"/>
</dbReference>
<dbReference type="GO" id="GO:0005524">
    <property type="term" value="F:ATP binding"/>
    <property type="evidence" value="ECO:0007669"/>
    <property type="project" value="UniProtKB-KW"/>
</dbReference>
<dbReference type="Proteomes" id="UP000015354">
    <property type="component" value="Unassembled WGS sequence"/>
</dbReference>
<dbReference type="SMART" id="SM00350">
    <property type="entry name" value="MCM"/>
    <property type="match status" value="1"/>
</dbReference>
<dbReference type="GO" id="GO:0017116">
    <property type="term" value="F:single-stranded DNA helicase activity"/>
    <property type="evidence" value="ECO:0007669"/>
    <property type="project" value="TreeGrafter"/>
</dbReference>
<feature type="region of interest" description="Disordered" evidence="5">
    <location>
        <begin position="733"/>
        <end position="815"/>
    </location>
</feature>
<sequence>MDEARLQSFLVTFCAPPQVQSSLGEEQQQTNSSRVLFTQEVDCMKLLQHCPEAGRRLYTDTLALMRELAAGTIALCRAAGQALEEEQLSIRLTHLPCVSASLPSLPPPQGQLVQVCGSIVRMTAKKVVPHAYRLLCPRCRGGSVSYTSALDRAAKVKRCCPQSGCRKEELQSVGEVWMDYAECRLQQRANQTGRLPRSLLVTLDDELSTKCVVGQFVEVIGVLFPRWRHVFPLSTPAIEPTVWAINVLPMEAYRGSAAVAGAVPRRRAGAPHADGPKFTPEGFFLSLPKSARGVALVRSVTPQLAGLYAPRMSVLLSALGGAATGGKTTMHIRSTIHCLYVGDPATGKSQLLRFAAAIAPRSTSTTGMGSTSAGLTVAAAKEHGEWVLEPGALVLSDGGSCIIDELRTVSPADRASLHEAMEQQTISVAKGGIVTKLRTACAVLSACNPPSRRSERTTIGVGGPLLSRFDFIYLLWDTPLPAVDERIADHVLAYNAVEREPTPPLSTADVACYLWWVRSQFAHVDGPLLADGAAELLGKYYAMQRQRGATPALEDAVPVTVRLLESLVRIAQAHAKLHLQPVCTVDDAAMAIFLMERSAHGLKVPLAALGPDVYSSSRELDDVFLSDSAENTQLQKQVLESLVHVVANYGTQGQGWGEDPTGRVPLAEQQPQGGEPTTLLTSRAQLSQAHQQSIRRLEREITTPSVVARTVTSYPRAHDDDRSQADAQQILFSHRLSSRRSRPASQDDGSEGAPPPPVVEVAPPSASAELRARAQDPTPSQRLDRDDEEEELFMSDSGVLSQAVASTPKCSQGPATEMWLSANSVPTESQTLLRKRKRSADEIMQSLRFHF</sequence>
<dbReference type="OrthoDB" id="271325at2759"/>
<name>S9TU90_9TRYP</name>
<dbReference type="InterPro" id="IPR001208">
    <property type="entry name" value="MCM_dom"/>
</dbReference>
<dbReference type="InterPro" id="IPR031327">
    <property type="entry name" value="MCM"/>
</dbReference>
<comment type="similarity">
    <text evidence="4">Belongs to the MCM family.</text>
</comment>
<dbReference type="GO" id="GO:0016787">
    <property type="term" value="F:hydrolase activity"/>
    <property type="evidence" value="ECO:0007669"/>
    <property type="project" value="UniProtKB-KW"/>
</dbReference>
<evidence type="ECO:0000256" key="1">
    <source>
        <dbReference type="ARBA" id="ARBA00022741"/>
    </source>
</evidence>
<dbReference type="PANTHER" id="PTHR11630">
    <property type="entry name" value="DNA REPLICATION LICENSING FACTOR MCM FAMILY MEMBER"/>
    <property type="match status" value="1"/>
</dbReference>
<evidence type="ECO:0000256" key="2">
    <source>
        <dbReference type="ARBA" id="ARBA00022840"/>
    </source>
</evidence>
<proteinExistence type="inferred from homology"/>
<dbReference type="InterPro" id="IPR041562">
    <property type="entry name" value="MCM_lid"/>
</dbReference>
<organism evidence="7 8">
    <name type="scientific">Strigomonas culicis</name>
    <dbReference type="NCBI Taxonomy" id="28005"/>
    <lineage>
        <taxon>Eukaryota</taxon>
        <taxon>Discoba</taxon>
        <taxon>Euglenozoa</taxon>
        <taxon>Kinetoplastea</taxon>
        <taxon>Metakinetoplastina</taxon>
        <taxon>Trypanosomatida</taxon>
        <taxon>Trypanosomatidae</taxon>
        <taxon>Strigomonadinae</taxon>
        <taxon>Strigomonas</taxon>
    </lineage>
</organism>
<evidence type="ECO:0000313" key="8">
    <source>
        <dbReference type="Proteomes" id="UP000015354"/>
    </source>
</evidence>
<dbReference type="Gene3D" id="2.20.28.10">
    <property type="match status" value="1"/>
</dbReference>
<feature type="domain" description="MCM C-terminal AAA(+) ATPase" evidence="6">
    <location>
        <begin position="296"/>
        <end position="491"/>
    </location>
</feature>
<evidence type="ECO:0000313" key="7">
    <source>
        <dbReference type="EMBL" id="EPY21997.1"/>
    </source>
</evidence>
<keyword evidence="1 4" id="KW-0547">Nucleotide-binding</keyword>
<dbReference type="Pfam" id="PF17207">
    <property type="entry name" value="MCM_OB"/>
    <property type="match status" value="1"/>
</dbReference>
<keyword evidence="8" id="KW-1185">Reference proteome</keyword>
<dbReference type="SUPFAM" id="SSF50249">
    <property type="entry name" value="Nucleic acid-binding proteins"/>
    <property type="match status" value="1"/>
</dbReference>
<dbReference type="InterPro" id="IPR027417">
    <property type="entry name" value="P-loop_NTPase"/>
</dbReference>
<dbReference type="EMBL" id="ATMH01008399">
    <property type="protein sequence ID" value="EPY21997.1"/>
    <property type="molecule type" value="Genomic_DNA"/>
</dbReference>
<dbReference type="SUPFAM" id="SSF52540">
    <property type="entry name" value="P-loop containing nucleoside triphosphate hydrolases"/>
    <property type="match status" value="1"/>
</dbReference>
<comment type="caution">
    <text evidence="7">The sequence shown here is derived from an EMBL/GenBank/DDBJ whole genome shotgun (WGS) entry which is preliminary data.</text>
</comment>
<dbReference type="InterPro" id="IPR033762">
    <property type="entry name" value="MCM_OB"/>
</dbReference>
<keyword evidence="3 4" id="KW-0238">DNA-binding</keyword>
<dbReference type="GO" id="GO:0003697">
    <property type="term" value="F:single-stranded DNA binding"/>
    <property type="evidence" value="ECO:0007669"/>
    <property type="project" value="TreeGrafter"/>
</dbReference>
<dbReference type="GO" id="GO:0005634">
    <property type="term" value="C:nucleus"/>
    <property type="evidence" value="ECO:0007669"/>
    <property type="project" value="UniProtKB-SubCell"/>
</dbReference>
<feature type="compositionally biased region" description="Low complexity" evidence="5">
    <location>
        <begin position="759"/>
        <end position="769"/>
    </location>
</feature>
<gene>
    <name evidence="7" type="ORF">STCU_08399</name>
</gene>
<evidence type="ECO:0000256" key="4">
    <source>
        <dbReference type="RuleBase" id="RU004070"/>
    </source>
</evidence>
<reference evidence="7 8" key="1">
    <citation type="journal article" date="2013" name="PLoS ONE">
        <title>Predicting the Proteins of Angomonas deanei, Strigomonas culicis and Their Respective Endosymbionts Reveals New Aspects of the Trypanosomatidae Family.</title>
        <authorList>
            <person name="Motta M.C."/>
            <person name="Martins A.C."/>
            <person name="de Souza S.S."/>
            <person name="Catta-Preta C.M."/>
            <person name="Silva R."/>
            <person name="Klein C.C."/>
            <person name="de Almeida L.G."/>
            <person name="de Lima Cunha O."/>
            <person name="Ciapina L.P."/>
            <person name="Brocchi M."/>
            <person name="Colabardini A.C."/>
            <person name="de Araujo Lima B."/>
            <person name="Machado C.R."/>
            <person name="de Almeida Soares C.M."/>
            <person name="Probst C.M."/>
            <person name="de Menezes C.B."/>
            <person name="Thompson C.E."/>
            <person name="Bartholomeu D.C."/>
            <person name="Gradia D.F."/>
            <person name="Pavoni D.P."/>
            <person name="Grisard E.C."/>
            <person name="Fantinatti-Garboggini F."/>
            <person name="Marchini F.K."/>
            <person name="Rodrigues-Luiz G.F."/>
            <person name="Wagner G."/>
            <person name="Goldman G.H."/>
            <person name="Fietto J.L."/>
            <person name="Elias M.C."/>
            <person name="Goldman M.H."/>
            <person name="Sagot M.F."/>
            <person name="Pereira M."/>
            <person name="Stoco P.H."/>
            <person name="de Mendonca-Neto R.P."/>
            <person name="Teixeira S.M."/>
            <person name="Maciel T.E."/>
            <person name="de Oliveira Mendes T.A."/>
            <person name="Urmenyi T.P."/>
            <person name="de Souza W."/>
            <person name="Schenkman S."/>
            <person name="de Vasconcelos A.T."/>
        </authorList>
    </citation>
    <scope>NUCLEOTIDE SEQUENCE [LARGE SCALE GENOMIC DNA]</scope>
</reference>
<dbReference type="InterPro" id="IPR012340">
    <property type="entry name" value="NA-bd_OB-fold"/>
</dbReference>
<feature type="region of interest" description="Disordered" evidence="5">
    <location>
        <begin position="653"/>
        <end position="677"/>
    </location>
</feature>